<protein>
    <recommendedName>
        <fullName evidence="4">BZIP transcription factor</fullName>
    </recommendedName>
</protein>
<dbReference type="Proteomes" id="UP000698800">
    <property type="component" value="Unassembled WGS sequence"/>
</dbReference>
<keyword evidence="3" id="KW-1185">Reference proteome</keyword>
<dbReference type="OrthoDB" id="3535998at2759"/>
<reference evidence="2" key="1">
    <citation type="submission" date="2021-03" db="EMBL/GenBank/DDBJ databases">
        <title>Comparative genomics and phylogenomic investigation of the class Geoglossomycetes provide insights into ecological specialization and systematics.</title>
        <authorList>
            <person name="Melie T."/>
            <person name="Pirro S."/>
            <person name="Miller A.N."/>
            <person name="Quandt A."/>
        </authorList>
    </citation>
    <scope>NUCLEOTIDE SEQUENCE</scope>
    <source>
        <strain evidence="2">GBOQ0MN5Z8</strain>
    </source>
</reference>
<feature type="compositionally biased region" description="Basic residues" evidence="1">
    <location>
        <begin position="22"/>
        <end position="32"/>
    </location>
</feature>
<evidence type="ECO:0008006" key="4">
    <source>
        <dbReference type="Google" id="ProtNLM"/>
    </source>
</evidence>
<dbReference type="PANTHER" id="PTHR37012">
    <property type="entry name" value="B-ZIP TRANSCRIPTION FACTOR (EUROFUNG)-RELATED"/>
    <property type="match status" value="1"/>
</dbReference>
<proteinExistence type="predicted"/>
<comment type="caution">
    <text evidence="2">The sequence shown here is derived from an EMBL/GenBank/DDBJ whole genome shotgun (WGS) entry which is preliminary data.</text>
</comment>
<dbReference type="Pfam" id="PF11905">
    <property type="entry name" value="DUF3425"/>
    <property type="match status" value="1"/>
</dbReference>
<dbReference type="AlphaFoldDB" id="A0A9P8IBZ1"/>
<organism evidence="2 3">
    <name type="scientific">Glutinoglossum americanum</name>
    <dbReference type="NCBI Taxonomy" id="1670608"/>
    <lineage>
        <taxon>Eukaryota</taxon>
        <taxon>Fungi</taxon>
        <taxon>Dikarya</taxon>
        <taxon>Ascomycota</taxon>
        <taxon>Pezizomycotina</taxon>
        <taxon>Geoglossomycetes</taxon>
        <taxon>Geoglossales</taxon>
        <taxon>Geoglossaceae</taxon>
        <taxon>Glutinoglossum</taxon>
    </lineage>
</organism>
<dbReference type="EMBL" id="JAGHQL010000049">
    <property type="protein sequence ID" value="KAH0542655.1"/>
    <property type="molecule type" value="Genomic_DNA"/>
</dbReference>
<dbReference type="InterPro" id="IPR021833">
    <property type="entry name" value="DUF3425"/>
</dbReference>
<feature type="compositionally biased region" description="Polar residues" evidence="1">
    <location>
        <begin position="9"/>
        <end position="20"/>
    </location>
</feature>
<accession>A0A9P8IBZ1</accession>
<evidence type="ECO:0000313" key="3">
    <source>
        <dbReference type="Proteomes" id="UP000698800"/>
    </source>
</evidence>
<gene>
    <name evidence="2" type="ORF">FGG08_002978</name>
</gene>
<evidence type="ECO:0000256" key="1">
    <source>
        <dbReference type="SAM" id="MobiDB-lite"/>
    </source>
</evidence>
<feature type="compositionally biased region" description="Basic and acidic residues" evidence="1">
    <location>
        <begin position="43"/>
        <end position="53"/>
    </location>
</feature>
<dbReference type="Gene3D" id="1.20.5.170">
    <property type="match status" value="1"/>
</dbReference>
<feature type="region of interest" description="Disordered" evidence="1">
    <location>
        <begin position="1"/>
        <end position="53"/>
    </location>
</feature>
<name>A0A9P8IBZ1_9PEZI</name>
<sequence length="480" mass="53765">MLEKRQSAREVSSSPATQRSGGPRRRISRVGTRKVSALTSAQLERKRANDREAQRAIRQRTRDQIERLEAQIAGLSADEEAMQNALLLNKRLELENSELRAKLESTEMLFDTFRNGLNLDDLDVGLGNGRYNPLPQDYTLPSATDDLPFRVPPLGSPPTSSALSQMPRSPHGSIYTDGIETMHSPYPLSSVSGLPPSDETTAWWPKESIHQGAPPGDIEVAAIPDLDWATPTSTGLGFLLESDTPHRRSPTYTGQLQAEDETYESSTRFVEAGTFPTGTEHGPSVDSFIHNQRHLASGGSTDLQLIGPKYPNVSALFDSKQGIRSHPVSKILTDIIGGLPKLSGIPERVAVLYVTYLLLQWRISPTPQTYESLPEWLCPRASQLVTPHPIWMDPIPWPRLRDRIINDQETYSTLEFQDIITRSVRVNWSQRPIEALVLGEGEIRMSSTFELHIRKLENWNLGPAFMQRYPELMETTEVMI</sequence>
<evidence type="ECO:0000313" key="2">
    <source>
        <dbReference type="EMBL" id="KAH0542655.1"/>
    </source>
</evidence>
<dbReference type="CDD" id="cd14688">
    <property type="entry name" value="bZIP_YAP"/>
    <property type="match status" value="1"/>
</dbReference>